<gene>
    <name evidence="2" type="ordered locus">Deipe_0485</name>
</gene>
<feature type="region of interest" description="Disordered" evidence="1">
    <location>
        <begin position="1"/>
        <end position="64"/>
    </location>
</feature>
<evidence type="ECO:0000256" key="1">
    <source>
        <dbReference type="SAM" id="MobiDB-lite"/>
    </source>
</evidence>
<dbReference type="KEGG" id="dpd:Deipe_0485"/>
<dbReference type="RefSeq" id="WP_015234391.1">
    <property type="nucleotide sequence ID" value="NC_019793.1"/>
</dbReference>
<evidence type="ECO:0000313" key="3">
    <source>
        <dbReference type="Proteomes" id="UP000010467"/>
    </source>
</evidence>
<feature type="compositionally biased region" description="Basic residues" evidence="1">
    <location>
        <begin position="1"/>
        <end position="22"/>
    </location>
</feature>
<reference evidence="3" key="1">
    <citation type="submission" date="2012-03" db="EMBL/GenBank/DDBJ databases">
        <title>Complete sequence of chromosome of Deinococcus peraridilitoris DSM 19664.</title>
        <authorList>
            <person name="Lucas S."/>
            <person name="Copeland A."/>
            <person name="Lapidus A."/>
            <person name="Glavina del Rio T."/>
            <person name="Dalin E."/>
            <person name="Tice H."/>
            <person name="Bruce D."/>
            <person name="Goodwin L."/>
            <person name="Pitluck S."/>
            <person name="Peters L."/>
            <person name="Mikhailova N."/>
            <person name="Lu M."/>
            <person name="Kyrpides N."/>
            <person name="Mavromatis K."/>
            <person name="Ivanova N."/>
            <person name="Brettin T."/>
            <person name="Detter J.C."/>
            <person name="Han C."/>
            <person name="Larimer F."/>
            <person name="Land M."/>
            <person name="Hauser L."/>
            <person name="Markowitz V."/>
            <person name="Cheng J.-F."/>
            <person name="Hugenholtz P."/>
            <person name="Woyke T."/>
            <person name="Wu D."/>
            <person name="Pukall R."/>
            <person name="Steenblock K."/>
            <person name="Brambilla E."/>
            <person name="Klenk H.-P."/>
            <person name="Eisen J.A."/>
        </authorList>
    </citation>
    <scope>NUCLEOTIDE SEQUENCE [LARGE SCALE GENOMIC DNA]</scope>
    <source>
        <strain evidence="3">DSM 19664 / LMG 22246 / CIP 109416 / KR-200</strain>
    </source>
</reference>
<sequence length="64" mass="7389">MSKRKDKKRAARARLHGPRKARPASETASRTKAKLSLEQEAHHLGFHPITDDTPHYLPWRPVRP</sequence>
<name>K9ZWY1_DEIPD</name>
<feature type="compositionally biased region" description="Basic and acidic residues" evidence="1">
    <location>
        <begin position="35"/>
        <end position="54"/>
    </location>
</feature>
<dbReference type="Proteomes" id="UP000010467">
    <property type="component" value="Chromosome"/>
</dbReference>
<keyword evidence="3" id="KW-1185">Reference proteome</keyword>
<dbReference type="STRING" id="937777.Deipe_0485"/>
<accession>K9ZWY1</accession>
<evidence type="ECO:0000313" key="2">
    <source>
        <dbReference type="EMBL" id="AFZ66081.1"/>
    </source>
</evidence>
<dbReference type="PATRIC" id="fig|937777.3.peg.491"/>
<organism evidence="2 3">
    <name type="scientific">Deinococcus peraridilitoris (strain DSM 19664 / LMG 22246 / CIP 109416 / KR-200)</name>
    <dbReference type="NCBI Taxonomy" id="937777"/>
    <lineage>
        <taxon>Bacteria</taxon>
        <taxon>Thermotogati</taxon>
        <taxon>Deinococcota</taxon>
        <taxon>Deinococci</taxon>
        <taxon>Deinococcales</taxon>
        <taxon>Deinococcaceae</taxon>
        <taxon>Deinococcus</taxon>
    </lineage>
</organism>
<dbReference type="EMBL" id="CP003382">
    <property type="protein sequence ID" value="AFZ66081.1"/>
    <property type="molecule type" value="Genomic_DNA"/>
</dbReference>
<dbReference type="AlphaFoldDB" id="K9ZWY1"/>
<dbReference type="HOGENOM" id="CLU_2860285_0_0_0"/>
<proteinExistence type="predicted"/>
<protein>
    <submittedName>
        <fullName evidence="2">Uncharacterized protein</fullName>
    </submittedName>
</protein>